<evidence type="ECO:0000256" key="4">
    <source>
        <dbReference type="ARBA" id="ARBA00030169"/>
    </source>
</evidence>
<evidence type="ECO:0000256" key="3">
    <source>
        <dbReference type="ARBA" id="ARBA00029596"/>
    </source>
</evidence>
<evidence type="ECO:0000256" key="2">
    <source>
        <dbReference type="ARBA" id="ARBA00016549"/>
    </source>
</evidence>
<keyword evidence="5" id="KW-0479">Metal-binding</keyword>
<dbReference type="EMBL" id="JAKLTY010000009">
    <property type="protein sequence ID" value="MCG2628220.1"/>
    <property type="molecule type" value="Genomic_DNA"/>
</dbReference>
<dbReference type="AlphaFoldDB" id="A0A9X1RAX2"/>
<evidence type="ECO:0000313" key="8">
    <source>
        <dbReference type="Proteomes" id="UP001139012"/>
    </source>
</evidence>
<dbReference type="CDD" id="cd16841">
    <property type="entry name" value="RraA_family"/>
    <property type="match status" value="1"/>
</dbReference>
<feature type="binding site" evidence="5">
    <location>
        <begin position="95"/>
        <end position="98"/>
    </location>
    <ligand>
        <name>substrate</name>
    </ligand>
</feature>
<evidence type="ECO:0000313" key="6">
    <source>
        <dbReference type="EMBL" id="MCG2628220.1"/>
    </source>
</evidence>
<protein>
    <recommendedName>
        <fullName evidence="2">Putative 4-hydroxy-4-methyl-2-oxoglutarate aldolase</fullName>
    </recommendedName>
    <alternativeName>
        <fullName evidence="3">Regulator of ribonuclease activity homolog</fullName>
    </alternativeName>
    <alternativeName>
        <fullName evidence="4">RraA-like protein</fullName>
    </alternativeName>
</protein>
<dbReference type="InterPro" id="IPR036704">
    <property type="entry name" value="RraA/RraA-like_sf"/>
</dbReference>
<dbReference type="Proteomes" id="UP001139054">
    <property type="component" value="Unassembled WGS sequence"/>
</dbReference>
<keyword evidence="8" id="KW-1185">Reference proteome</keyword>
<feature type="binding site" evidence="5">
    <location>
        <position position="117"/>
    </location>
    <ligand>
        <name>substrate</name>
    </ligand>
</feature>
<reference evidence="6" key="1">
    <citation type="submission" date="2022-01" db="EMBL/GenBank/DDBJ databases">
        <title>Genome sequnece data of strain Bradyrhizobium sp. nov.</title>
        <authorList>
            <person name="Zhang J."/>
        </authorList>
    </citation>
    <scope>NUCLEOTIDE SEQUENCE</scope>
    <source>
        <strain evidence="7">WYCCWR 12774</strain>
        <strain evidence="6">WYCCWR 13023</strain>
    </source>
</reference>
<dbReference type="PANTHER" id="PTHR33254">
    <property type="entry name" value="4-HYDROXY-4-METHYL-2-OXOGLUTARATE ALDOLASE 3-RELATED"/>
    <property type="match status" value="1"/>
</dbReference>
<dbReference type="SUPFAM" id="SSF89562">
    <property type="entry name" value="RraA-like"/>
    <property type="match status" value="1"/>
</dbReference>
<dbReference type="RefSeq" id="WP_206733112.1">
    <property type="nucleotide sequence ID" value="NZ_JAKLTY010000009.1"/>
</dbReference>
<organism evidence="6 9">
    <name type="scientific">Bradyrhizobium zhengyangense</name>
    <dbReference type="NCBI Taxonomy" id="2911009"/>
    <lineage>
        <taxon>Bacteria</taxon>
        <taxon>Pseudomonadati</taxon>
        <taxon>Pseudomonadota</taxon>
        <taxon>Alphaproteobacteria</taxon>
        <taxon>Hyphomicrobiales</taxon>
        <taxon>Nitrobacteraceae</taxon>
        <taxon>Bradyrhizobium</taxon>
    </lineage>
</organism>
<proteinExistence type="predicted"/>
<name>A0A9X1RAX2_9BRAD</name>
<dbReference type="PANTHER" id="PTHR33254:SF4">
    <property type="entry name" value="4-HYDROXY-4-METHYL-2-OXOGLUTARATE ALDOLASE 3-RELATED"/>
    <property type="match status" value="1"/>
</dbReference>
<comment type="caution">
    <text evidence="6">The sequence shown here is derived from an EMBL/GenBank/DDBJ whole genome shotgun (WGS) entry which is preliminary data.</text>
</comment>
<accession>A0A9X1RAX2</accession>
<comment type="cofactor">
    <cofactor evidence="5">
        <name>Mg(2+)</name>
        <dbReference type="ChEBI" id="CHEBI:18420"/>
    </cofactor>
</comment>
<dbReference type="Pfam" id="PF03737">
    <property type="entry name" value="RraA-like"/>
    <property type="match status" value="1"/>
</dbReference>
<dbReference type="Proteomes" id="UP001139012">
    <property type="component" value="Unassembled WGS sequence"/>
</dbReference>
<dbReference type="InterPro" id="IPR005493">
    <property type="entry name" value="RraA/RraA-like"/>
</dbReference>
<sequence length="219" mass="22777">MTTSTTSDIVARLMELDTCAVSDALDKLNLPGAVIGVSALTGPTRVAGRAVTTKLGAPLPNLPKRHLGAGAVMAAERGDIIVVEHRGRTDVSGWGGLLSLGAVKKGVSAILIDGACRDLDESRALGLPVFARAAVPVTARGRIAEHSFQEPITFGNVAVKPGDYVLADGSGVVFVDQLRAEEIIATEPRTFLGASGRWRQPSIAAKRSATSWPGTTKIC</sequence>
<evidence type="ECO:0000256" key="5">
    <source>
        <dbReference type="PIRSR" id="PIRSR605493-1"/>
    </source>
</evidence>
<evidence type="ECO:0000256" key="1">
    <source>
        <dbReference type="ARBA" id="ARBA00001968"/>
    </source>
</evidence>
<gene>
    <name evidence="7" type="ORF">L6637_25600</name>
    <name evidence="6" type="ORF">L6654_16425</name>
</gene>
<dbReference type="Gene3D" id="3.50.30.40">
    <property type="entry name" value="Ribonuclease E inhibitor RraA/RraA-like"/>
    <property type="match status" value="1"/>
</dbReference>
<keyword evidence="5" id="KW-0460">Magnesium</keyword>
<dbReference type="EMBL" id="JAKLUA010000009">
    <property type="protein sequence ID" value="MCG2670347.1"/>
    <property type="molecule type" value="Genomic_DNA"/>
</dbReference>
<feature type="binding site" evidence="5">
    <location>
        <position position="118"/>
    </location>
    <ligand>
        <name>Mg(2+)</name>
        <dbReference type="ChEBI" id="CHEBI:18420"/>
    </ligand>
</feature>
<dbReference type="GO" id="GO:0046872">
    <property type="term" value="F:metal ion binding"/>
    <property type="evidence" value="ECO:0007669"/>
    <property type="project" value="UniProtKB-KW"/>
</dbReference>
<comment type="cofactor">
    <cofactor evidence="1">
        <name>a divalent metal cation</name>
        <dbReference type="ChEBI" id="CHEBI:60240"/>
    </cofactor>
</comment>
<evidence type="ECO:0000313" key="7">
    <source>
        <dbReference type="EMBL" id="MCG2670347.1"/>
    </source>
</evidence>
<evidence type="ECO:0000313" key="9">
    <source>
        <dbReference type="Proteomes" id="UP001139054"/>
    </source>
</evidence>